<accession>A0A1U9R3D1</accession>
<dbReference type="EMBL" id="CP018047">
    <property type="protein sequence ID" value="AQU70849.1"/>
    <property type="molecule type" value="Genomic_DNA"/>
</dbReference>
<sequence length="149" mass="15381">MSVRAVLVSLGGAAVIGGVAVAGMASATAPSQPAVDNASARFVAPTGDARGAFTFAADVADDSGVKNLKVLAWPKASGLDVTAKEMEHVEDAVCERVDDDTSTCTYTLRITEREAAEMERGEWTVSALLTARDGGTEFVPEAATVTVDF</sequence>
<evidence type="ECO:0000313" key="2">
    <source>
        <dbReference type="EMBL" id="AQU70849.1"/>
    </source>
</evidence>
<proteinExistence type="predicted"/>
<feature type="chain" id="PRO_5012369255" evidence="1">
    <location>
        <begin position="28"/>
        <end position="149"/>
    </location>
</feature>
<dbReference type="Pfam" id="PF18968">
    <property type="entry name" value="DUF5707"/>
    <property type="match status" value="1"/>
</dbReference>
<name>A0A1U9R3D1_STRNV</name>
<keyword evidence="3" id="KW-1185">Reference proteome</keyword>
<evidence type="ECO:0000256" key="1">
    <source>
        <dbReference type="SAM" id="SignalP"/>
    </source>
</evidence>
<dbReference type="AlphaFoldDB" id="A0A1U9R3D1"/>
<reference evidence="2 3" key="1">
    <citation type="submission" date="2016-11" db="EMBL/GenBank/DDBJ databases">
        <title>Complete genome sequence of Streptomyces niveus SCSIO 3406.</title>
        <authorList>
            <person name="Zhu Q."/>
            <person name="Cheng W."/>
            <person name="Song Y."/>
            <person name="Li Q."/>
            <person name="Ju J."/>
        </authorList>
    </citation>
    <scope>NUCLEOTIDE SEQUENCE [LARGE SCALE GENOMIC DNA]</scope>
    <source>
        <strain evidence="2 3">SCSIO 3406</strain>
    </source>
</reference>
<dbReference type="OrthoDB" id="4329576at2"/>
<evidence type="ECO:0000313" key="3">
    <source>
        <dbReference type="Proteomes" id="UP000189677"/>
    </source>
</evidence>
<organism evidence="2 3">
    <name type="scientific">Streptomyces niveus</name>
    <name type="common">Streptomyces spheroides</name>
    <dbReference type="NCBI Taxonomy" id="193462"/>
    <lineage>
        <taxon>Bacteria</taxon>
        <taxon>Bacillati</taxon>
        <taxon>Actinomycetota</taxon>
        <taxon>Actinomycetes</taxon>
        <taxon>Kitasatosporales</taxon>
        <taxon>Streptomycetaceae</taxon>
        <taxon>Streptomyces</taxon>
    </lineage>
</organism>
<dbReference type="Proteomes" id="UP000189677">
    <property type="component" value="Chromosome"/>
</dbReference>
<feature type="signal peptide" evidence="1">
    <location>
        <begin position="1"/>
        <end position="27"/>
    </location>
</feature>
<keyword evidence="1" id="KW-0732">Signal</keyword>
<gene>
    <name evidence="2" type="ORF">BBN63_12090</name>
</gene>
<dbReference type="KEGG" id="snw:BBN63_12090"/>
<protein>
    <submittedName>
        <fullName evidence="2">Uncharacterized protein</fullName>
    </submittedName>
</protein>
<dbReference type="InterPro" id="IPR043761">
    <property type="entry name" value="DUF5707"/>
</dbReference>